<dbReference type="EMBL" id="MU855437">
    <property type="protein sequence ID" value="KAK3903628.1"/>
    <property type="molecule type" value="Genomic_DNA"/>
</dbReference>
<dbReference type="PANTHER" id="PTHR43283">
    <property type="entry name" value="BETA-LACTAMASE-RELATED"/>
    <property type="match status" value="1"/>
</dbReference>
<reference evidence="2" key="1">
    <citation type="journal article" date="2023" name="Mol. Phylogenet. Evol.">
        <title>Genome-scale phylogeny and comparative genomics of the fungal order Sordariales.</title>
        <authorList>
            <person name="Hensen N."/>
            <person name="Bonometti L."/>
            <person name="Westerberg I."/>
            <person name="Brannstrom I.O."/>
            <person name="Guillou S."/>
            <person name="Cros-Aarteil S."/>
            <person name="Calhoun S."/>
            <person name="Haridas S."/>
            <person name="Kuo A."/>
            <person name="Mondo S."/>
            <person name="Pangilinan J."/>
            <person name="Riley R."/>
            <person name="LaButti K."/>
            <person name="Andreopoulos B."/>
            <person name="Lipzen A."/>
            <person name="Chen C."/>
            <person name="Yan M."/>
            <person name="Daum C."/>
            <person name="Ng V."/>
            <person name="Clum A."/>
            <person name="Steindorff A."/>
            <person name="Ohm R.A."/>
            <person name="Martin F."/>
            <person name="Silar P."/>
            <person name="Natvig D.O."/>
            <person name="Lalanne C."/>
            <person name="Gautier V."/>
            <person name="Ament-Velasquez S.L."/>
            <person name="Kruys A."/>
            <person name="Hutchinson M.I."/>
            <person name="Powell A.J."/>
            <person name="Barry K."/>
            <person name="Miller A.N."/>
            <person name="Grigoriev I.V."/>
            <person name="Debuchy R."/>
            <person name="Gladieux P."/>
            <person name="Hiltunen Thoren M."/>
            <person name="Johannesson H."/>
        </authorList>
    </citation>
    <scope>NUCLEOTIDE SEQUENCE</scope>
    <source>
        <strain evidence="2">CBS 103.79</strain>
    </source>
</reference>
<organism evidence="2 3">
    <name type="scientific">Staphylotrichum tortipilum</name>
    <dbReference type="NCBI Taxonomy" id="2831512"/>
    <lineage>
        <taxon>Eukaryota</taxon>
        <taxon>Fungi</taxon>
        <taxon>Dikarya</taxon>
        <taxon>Ascomycota</taxon>
        <taxon>Pezizomycotina</taxon>
        <taxon>Sordariomycetes</taxon>
        <taxon>Sordariomycetidae</taxon>
        <taxon>Sordariales</taxon>
        <taxon>Chaetomiaceae</taxon>
        <taxon>Staphylotrichum</taxon>
    </lineage>
</organism>
<comment type="caution">
    <text evidence="2">The sequence shown here is derived from an EMBL/GenBank/DDBJ whole genome shotgun (WGS) entry which is preliminary data.</text>
</comment>
<dbReference type="InterPro" id="IPR050789">
    <property type="entry name" value="Diverse_Enzym_Activities"/>
</dbReference>
<evidence type="ECO:0000313" key="3">
    <source>
        <dbReference type="Proteomes" id="UP001303889"/>
    </source>
</evidence>
<dbReference type="Proteomes" id="UP001303889">
    <property type="component" value="Unassembled WGS sequence"/>
</dbReference>
<feature type="non-terminal residue" evidence="2">
    <location>
        <position position="1"/>
    </location>
</feature>
<keyword evidence="3" id="KW-1185">Reference proteome</keyword>
<evidence type="ECO:0000313" key="2">
    <source>
        <dbReference type="EMBL" id="KAK3903628.1"/>
    </source>
</evidence>
<dbReference type="SUPFAM" id="SSF56601">
    <property type="entry name" value="beta-lactamase/transpeptidase-like"/>
    <property type="match status" value="1"/>
</dbReference>
<accession>A0AAN6MNQ7</accession>
<dbReference type="InterPro" id="IPR012338">
    <property type="entry name" value="Beta-lactam/transpept-like"/>
</dbReference>
<proteinExistence type="predicted"/>
<gene>
    <name evidence="2" type="ORF">C8A05DRAFT_14408</name>
</gene>
<keyword evidence="1" id="KW-0378">Hydrolase</keyword>
<reference evidence="2" key="2">
    <citation type="submission" date="2023-05" db="EMBL/GenBank/DDBJ databases">
        <authorList>
            <consortium name="Lawrence Berkeley National Laboratory"/>
            <person name="Steindorff A."/>
            <person name="Hensen N."/>
            <person name="Bonometti L."/>
            <person name="Westerberg I."/>
            <person name="Brannstrom I.O."/>
            <person name="Guillou S."/>
            <person name="Cros-Aarteil S."/>
            <person name="Calhoun S."/>
            <person name="Haridas S."/>
            <person name="Kuo A."/>
            <person name="Mondo S."/>
            <person name="Pangilinan J."/>
            <person name="Riley R."/>
            <person name="Labutti K."/>
            <person name="Andreopoulos B."/>
            <person name="Lipzen A."/>
            <person name="Chen C."/>
            <person name="Yanf M."/>
            <person name="Daum C."/>
            <person name="Ng V."/>
            <person name="Clum A."/>
            <person name="Ohm R."/>
            <person name="Martin F."/>
            <person name="Silar P."/>
            <person name="Natvig D."/>
            <person name="Lalanne C."/>
            <person name="Gautier V."/>
            <person name="Ament-Velasquez S.L."/>
            <person name="Kruys A."/>
            <person name="Hutchinson M.I."/>
            <person name="Powell A.J."/>
            <person name="Barry K."/>
            <person name="Miller A.N."/>
            <person name="Grigoriev I.V."/>
            <person name="Debuchy R."/>
            <person name="Gladieux P."/>
            <person name="Thoren M.H."/>
            <person name="Johannesson H."/>
        </authorList>
    </citation>
    <scope>NUCLEOTIDE SEQUENCE</scope>
    <source>
        <strain evidence="2">CBS 103.79</strain>
    </source>
</reference>
<dbReference type="GO" id="GO:0016787">
    <property type="term" value="F:hydrolase activity"/>
    <property type="evidence" value="ECO:0007669"/>
    <property type="project" value="UniProtKB-KW"/>
</dbReference>
<evidence type="ECO:0000256" key="1">
    <source>
        <dbReference type="ARBA" id="ARBA00022801"/>
    </source>
</evidence>
<dbReference type="PANTHER" id="PTHR43283:SF17">
    <property type="entry name" value="(LOVD), PUTATIVE (AFU_ORTHOLOGUE AFUA_5G00920)-RELATED"/>
    <property type="match status" value="1"/>
</dbReference>
<evidence type="ECO:0008006" key="4">
    <source>
        <dbReference type="Google" id="ProtNLM"/>
    </source>
</evidence>
<sequence>GMAVRGKDGKVREMEMEYDGGNEGFGGEGLFGGLGEYVKVVESLLRDDGKIVKPETAKLLFEGLLRGEEKRVLNESMQDPDWVVGFVPQGVEYDWSAGGLLTTADVGKRKKGFLQWGGAWNLCWFIDRESGVCGVFGTQVAPPGDTVVREYMKAFEDAIYSKL</sequence>
<dbReference type="Gene3D" id="3.40.710.10">
    <property type="entry name" value="DD-peptidase/beta-lactamase superfamily"/>
    <property type="match status" value="1"/>
</dbReference>
<protein>
    <recommendedName>
        <fullName evidence="4">Beta-lactamase-related domain-containing protein</fullName>
    </recommendedName>
</protein>
<name>A0AAN6MNQ7_9PEZI</name>
<dbReference type="AlphaFoldDB" id="A0AAN6MNQ7"/>